<dbReference type="InterPro" id="IPR000182">
    <property type="entry name" value="GNAT_dom"/>
</dbReference>
<sequence>MRLRDVTPDDVDAYLRMRCDPVMMADLGGPLPADGMADKVRRDAAAAAADTAWIKMIVPDPRVPGEVAGTVCLWSHDDGDGPVSEIGWMVLPEFQGRGLAGRVTRRLLEQARDEDRWGTVHAFPATDNAASNALCRSLGFRLLGERDVPFADRVLRGNQWAITPRTDLTPR</sequence>
<dbReference type="InterPro" id="IPR016181">
    <property type="entry name" value="Acyl_CoA_acyltransferase"/>
</dbReference>
<reference evidence="6" key="1">
    <citation type="journal article" date="2019" name="Int. J. Syst. Evol. Microbiol.">
        <title>The Global Catalogue of Microorganisms (GCM) 10K type strain sequencing project: providing services to taxonomists for standard genome sequencing and annotation.</title>
        <authorList>
            <consortium name="The Broad Institute Genomics Platform"/>
            <consortium name="The Broad Institute Genome Sequencing Center for Infectious Disease"/>
            <person name="Wu L."/>
            <person name="Ma J."/>
        </authorList>
    </citation>
    <scope>NUCLEOTIDE SEQUENCE [LARGE SCALE GENOMIC DNA]</scope>
    <source>
        <strain evidence="6">JCM 18410</strain>
    </source>
</reference>
<dbReference type="Gene3D" id="3.40.630.30">
    <property type="match status" value="1"/>
</dbReference>
<protein>
    <recommendedName>
        <fullName evidence="4">N-acetyltransferase domain-containing protein</fullName>
    </recommendedName>
</protein>
<evidence type="ECO:0000259" key="4">
    <source>
        <dbReference type="PROSITE" id="PS51186"/>
    </source>
</evidence>
<evidence type="ECO:0000313" key="5">
    <source>
        <dbReference type="EMBL" id="GAA5073706.1"/>
    </source>
</evidence>
<feature type="domain" description="N-acetyltransferase" evidence="4">
    <location>
        <begin position="1"/>
        <end position="169"/>
    </location>
</feature>
<accession>A0ABP9LEF9</accession>
<keyword evidence="6" id="KW-1185">Reference proteome</keyword>
<dbReference type="PANTHER" id="PTHR43792:SF8">
    <property type="entry name" value="[RIBOSOMAL PROTEIN US5]-ALANINE N-ACETYLTRANSFERASE"/>
    <property type="match status" value="1"/>
</dbReference>
<dbReference type="PANTHER" id="PTHR43792">
    <property type="entry name" value="GNAT FAMILY, PUTATIVE (AFU_ORTHOLOGUE AFUA_3G00765)-RELATED-RELATED"/>
    <property type="match status" value="1"/>
</dbReference>
<evidence type="ECO:0000256" key="1">
    <source>
        <dbReference type="ARBA" id="ARBA00022679"/>
    </source>
</evidence>
<dbReference type="InterPro" id="IPR051531">
    <property type="entry name" value="N-acetyltransferase"/>
</dbReference>
<dbReference type="CDD" id="cd04301">
    <property type="entry name" value="NAT_SF"/>
    <property type="match status" value="1"/>
</dbReference>
<comment type="similarity">
    <text evidence="3">Belongs to the acetyltransferase family. RimJ subfamily.</text>
</comment>
<gene>
    <name evidence="5" type="ORF">GCM10023336_61280</name>
</gene>
<dbReference type="Proteomes" id="UP001500124">
    <property type="component" value="Unassembled WGS sequence"/>
</dbReference>
<dbReference type="SUPFAM" id="SSF55729">
    <property type="entry name" value="Acyl-CoA N-acyltransferases (Nat)"/>
    <property type="match status" value="1"/>
</dbReference>
<dbReference type="EMBL" id="BAABKC010000106">
    <property type="protein sequence ID" value="GAA5073706.1"/>
    <property type="molecule type" value="Genomic_DNA"/>
</dbReference>
<dbReference type="RefSeq" id="WP_345671302.1">
    <property type="nucleotide sequence ID" value="NZ_BAABKC010000106.1"/>
</dbReference>
<dbReference type="PROSITE" id="PS51186">
    <property type="entry name" value="GNAT"/>
    <property type="match status" value="1"/>
</dbReference>
<evidence type="ECO:0000256" key="3">
    <source>
        <dbReference type="ARBA" id="ARBA00038502"/>
    </source>
</evidence>
<evidence type="ECO:0000313" key="6">
    <source>
        <dbReference type="Proteomes" id="UP001500124"/>
    </source>
</evidence>
<comment type="caution">
    <text evidence="5">The sequence shown here is derived from an EMBL/GenBank/DDBJ whole genome shotgun (WGS) entry which is preliminary data.</text>
</comment>
<evidence type="ECO:0000256" key="2">
    <source>
        <dbReference type="ARBA" id="ARBA00023315"/>
    </source>
</evidence>
<keyword evidence="2" id="KW-0012">Acyltransferase</keyword>
<dbReference type="Pfam" id="PF13302">
    <property type="entry name" value="Acetyltransf_3"/>
    <property type="match status" value="1"/>
</dbReference>
<keyword evidence="1" id="KW-0808">Transferase</keyword>
<name>A0ABP9LEF9_9ACTN</name>
<proteinExistence type="inferred from homology"/>
<organism evidence="5 6">
    <name type="scientific">Streptomyces similanensis</name>
    <dbReference type="NCBI Taxonomy" id="1274988"/>
    <lineage>
        <taxon>Bacteria</taxon>
        <taxon>Bacillati</taxon>
        <taxon>Actinomycetota</taxon>
        <taxon>Actinomycetes</taxon>
        <taxon>Kitasatosporales</taxon>
        <taxon>Streptomycetaceae</taxon>
        <taxon>Streptomyces</taxon>
    </lineage>
</organism>